<evidence type="ECO:0000313" key="5">
    <source>
        <dbReference type="Proteomes" id="UP000000644"/>
    </source>
</evidence>
<dbReference type="Pfam" id="PF13005">
    <property type="entry name" value="zf-IS66"/>
    <property type="match status" value="1"/>
</dbReference>
<organism evidence="4 5">
    <name type="scientific">Polaromonas naphthalenivorans (strain CJ2)</name>
    <dbReference type="NCBI Taxonomy" id="365044"/>
    <lineage>
        <taxon>Bacteria</taxon>
        <taxon>Pseudomonadati</taxon>
        <taxon>Pseudomonadota</taxon>
        <taxon>Betaproteobacteria</taxon>
        <taxon>Burkholderiales</taxon>
        <taxon>Comamonadaceae</taxon>
        <taxon>Polaromonas</taxon>
    </lineage>
</organism>
<feature type="domain" description="Transposase IS66 central" evidence="1">
    <location>
        <begin position="188"/>
        <end position="269"/>
    </location>
</feature>
<dbReference type="Pfam" id="PF13007">
    <property type="entry name" value="LZ_Tnp_IS66"/>
    <property type="match status" value="1"/>
</dbReference>
<accession>A1VJB6</accession>
<dbReference type="AlphaFoldDB" id="A1VJB6"/>
<dbReference type="PANTHER" id="PTHR33678:SF1">
    <property type="entry name" value="BLL1576 PROTEIN"/>
    <property type="match status" value="1"/>
</dbReference>
<dbReference type="InterPro" id="IPR024463">
    <property type="entry name" value="Transposase_TnpC_homeodom"/>
</dbReference>
<proteinExistence type="predicted"/>
<gene>
    <name evidence="4" type="ordered locus">Pnap_0422</name>
</gene>
<reference evidence="5" key="1">
    <citation type="journal article" date="2009" name="Environ. Microbiol.">
        <title>The genome of Polaromonas naphthalenivorans strain CJ2, isolated from coal tar-contaminated sediment, reveals physiological and metabolic versatility and evolution through extensive horizontal gene transfer.</title>
        <authorList>
            <person name="Yagi J.M."/>
            <person name="Sims D."/>
            <person name="Brettin T."/>
            <person name="Bruce D."/>
            <person name="Madsen E.L."/>
        </authorList>
    </citation>
    <scope>NUCLEOTIDE SEQUENCE [LARGE SCALE GENOMIC DNA]</scope>
    <source>
        <strain evidence="5">CJ2</strain>
    </source>
</reference>
<name>A1VJB6_POLNA</name>
<protein>
    <submittedName>
        <fullName evidence="4">Transposase IS66</fullName>
    </submittedName>
</protein>
<dbReference type="Proteomes" id="UP000000644">
    <property type="component" value="Chromosome"/>
</dbReference>
<evidence type="ECO:0000259" key="2">
    <source>
        <dbReference type="Pfam" id="PF13005"/>
    </source>
</evidence>
<dbReference type="KEGG" id="pna:Pnap_0422"/>
<feature type="domain" description="Transposase TnpC homeodomain" evidence="3">
    <location>
        <begin position="49"/>
        <end position="122"/>
    </location>
</feature>
<evidence type="ECO:0000259" key="1">
    <source>
        <dbReference type="Pfam" id="PF03050"/>
    </source>
</evidence>
<dbReference type="NCBIfam" id="NF033517">
    <property type="entry name" value="transpos_IS66"/>
    <property type="match status" value="1"/>
</dbReference>
<dbReference type="EMBL" id="CP000529">
    <property type="protein sequence ID" value="ABM35744.1"/>
    <property type="molecule type" value="Genomic_DNA"/>
</dbReference>
<dbReference type="InterPro" id="IPR052344">
    <property type="entry name" value="Transposase-related"/>
</dbReference>
<dbReference type="InterPro" id="IPR004291">
    <property type="entry name" value="Transposase_IS66_central"/>
</dbReference>
<sequence>MVNAQHLDSLSAEQLRALAAELIAQVAQREQAIAAKDGELKYRQAKIDQLTHEMAVLKRWRFGRSGERLDPAQLSLLDETIDADIAAIEVELEQLAPTPRAAAQTGPPKRARLPPGLPRVEIHHEPDSDLCATPGCGCTLKRIGEDVSEKLDYTPGVFTVERHVRGKWACAKCQSLTQAPVPAQVIDKGIPTAGLLAQVLVAKYADHLPLYRQESIFGRAGLAIARSTLGAWVGMCGVQLQPLVDALKAELLSHAVLHADETPVQMLKPIPLHT</sequence>
<dbReference type="Pfam" id="PF03050">
    <property type="entry name" value="DDE_Tnp_IS66"/>
    <property type="match status" value="1"/>
</dbReference>
<keyword evidence="5" id="KW-1185">Reference proteome</keyword>
<feature type="domain" description="Transposase IS66 zinc-finger binding" evidence="2">
    <location>
        <begin position="134"/>
        <end position="173"/>
    </location>
</feature>
<evidence type="ECO:0000313" key="4">
    <source>
        <dbReference type="EMBL" id="ABM35744.1"/>
    </source>
</evidence>
<dbReference type="PANTHER" id="PTHR33678">
    <property type="entry name" value="BLL1576 PROTEIN"/>
    <property type="match status" value="1"/>
</dbReference>
<dbReference type="eggNOG" id="COG4372">
    <property type="taxonomic scope" value="Bacteria"/>
</dbReference>
<evidence type="ECO:0000259" key="3">
    <source>
        <dbReference type="Pfam" id="PF13007"/>
    </source>
</evidence>
<dbReference type="HOGENOM" id="CLU_023034_7_0_4"/>
<dbReference type="InterPro" id="IPR024474">
    <property type="entry name" value="Znf_dom_IS66"/>
</dbReference>
<dbReference type="STRING" id="365044.Pnap_0422"/>